<keyword evidence="1" id="KW-1133">Transmembrane helix</keyword>
<name>A0ABU4H3H3_9MICO</name>
<feature type="transmembrane region" description="Helical" evidence="1">
    <location>
        <begin position="365"/>
        <end position="388"/>
    </location>
</feature>
<keyword evidence="3" id="KW-1185">Reference proteome</keyword>
<feature type="transmembrane region" description="Helical" evidence="1">
    <location>
        <begin position="53"/>
        <end position="73"/>
    </location>
</feature>
<keyword evidence="1" id="KW-0812">Transmembrane</keyword>
<feature type="transmembrane region" description="Helical" evidence="1">
    <location>
        <begin position="79"/>
        <end position="100"/>
    </location>
</feature>
<feature type="transmembrane region" description="Helical" evidence="1">
    <location>
        <begin position="338"/>
        <end position="358"/>
    </location>
</feature>
<feature type="transmembrane region" description="Helical" evidence="1">
    <location>
        <begin position="152"/>
        <end position="169"/>
    </location>
</feature>
<keyword evidence="1" id="KW-0472">Membrane</keyword>
<protein>
    <recommendedName>
        <fullName evidence="4">O-antigen ligase domain-containing protein</fullName>
    </recommendedName>
</protein>
<reference evidence="2 3" key="1">
    <citation type="submission" date="2023-11" db="EMBL/GenBank/DDBJ databases">
        <title>Draft genome sequence of Microbacterium arthrosphaerae JCM 30492.</title>
        <authorList>
            <person name="Zhang G."/>
            <person name="Ding Y."/>
        </authorList>
    </citation>
    <scope>NUCLEOTIDE SEQUENCE [LARGE SCALE GENOMIC DNA]</scope>
    <source>
        <strain evidence="2 3">JCM 30492</strain>
    </source>
</reference>
<dbReference type="RefSeq" id="WP_318354377.1">
    <property type="nucleotide sequence ID" value="NZ_JAWQEV010000004.1"/>
</dbReference>
<comment type="caution">
    <text evidence="2">The sequence shown here is derived from an EMBL/GenBank/DDBJ whole genome shotgun (WGS) entry which is preliminary data.</text>
</comment>
<evidence type="ECO:0000256" key="1">
    <source>
        <dbReference type="SAM" id="Phobius"/>
    </source>
</evidence>
<gene>
    <name evidence="2" type="ORF">R8Z58_13890</name>
</gene>
<feature type="transmembrane region" description="Helical" evidence="1">
    <location>
        <begin position="309"/>
        <end position="326"/>
    </location>
</feature>
<dbReference type="EMBL" id="JAWQEV010000004">
    <property type="protein sequence ID" value="MDW4573868.1"/>
    <property type="molecule type" value="Genomic_DNA"/>
</dbReference>
<feature type="transmembrane region" description="Helical" evidence="1">
    <location>
        <begin position="20"/>
        <end position="41"/>
    </location>
</feature>
<evidence type="ECO:0000313" key="3">
    <source>
        <dbReference type="Proteomes" id="UP001283109"/>
    </source>
</evidence>
<feature type="transmembrane region" description="Helical" evidence="1">
    <location>
        <begin position="112"/>
        <end position="132"/>
    </location>
</feature>
<sequence>MTTAWLLAGPRIELLSIASSSIRLEDLLLFALLVLAAVHGWKRVKAVVGLRMLVATGAVVTVGILSAVIAVAAGRIDALAGLLYVARPIEYWVVLPAVLLCLKRSEGRSRRVVVTLAVVTCLQVTVGALQVLGVPIGFSKFTYERAAGLTAGPYELGAMCAMLVCFWLYRRSYALAAIALVGIILSQSRISLAAVALGIAIILLSAWGTISRSLARLWRRRAVFVSTLAGIFVLTVLLAAWLGRPVIERLTDTSLVNAWVDAQRFSHAAPILTTSDAYSHVAFDRIDTVLTGASIEDVSNVVRFFRWQLLLAAMAATPLAWVFGLGPSFAGPSVDGTILRILVEFGLVGLIAWIAWFYQSVRGAGVWLVAVLATLVVGSTTIDLMFALRPMVLFWFLAAFARIERPLRDAALSPRSTSDQG</sequence>
<feature type="transmembrane region" description="Helical" evidence="1">
    <location>
        <begin position="222"/>
        <end position="242"/>
    </location>
</feature>
<dbReference type="Proteomes" id="UP001283109">
    <property type="component" value="Unassembled WGS sequence"/>
</dbReference>
<accession>A0ABU4H3H3</accession>
<feature type="transmembrane region" description="Helical" evidence="1">
    <location>
        <begin position="190"/>
        <end position="210"/>
    </location>
</feature>
<evidence type="ECO:0000313" key="2">
    <source>
        <dbReference type="EMBL" id="MDW4573868.1"/>
    </source>
</evidence>
<evidence type="ECO:0008006" key="4">
    <source>
        <dbReference type="Google" id="ProtNLM"/>
    </source>
</evidence>
<organism evidence="2 3">
    <name type="scientific">Microbacterium arthrosphaerae</name>
    <dbReference type="NCBI Taxonomy" id="792652"/>
    <lineage>
        <taxon>Bacteria</taxon>
        <taxon>Bacillati</taxon>
        <taxon>Actinomycetota</taxon>
        <taxon>Actinomycetes</taxon>
        <taxon>Micrococcales</taxon>
        <taxon>Microbacteriaceae</taxon>
        <taxon>Microbacterium</taxon>
    </lineage>
</organism>
<proteinExistence type="predicted"/>